<dbReference type="OrthoDB" id="9808093at2"/>
<dbReference type="RefSeq" id="WP_112744922.1">
    <property type="nucleotide sequence ID" value="NZ_QMFY01000001.1"/>
</dbReference>
<keyword evidence="8" id="KW-1185">Reference proteome</keyword>
<name>A0A364Y6H8_9BACT</name>
<evidence type="ECO:0000256" key="3">
    <source>
        <dbReference type="ARBA" id="ARBA00047645"/>
    </source>
</evidence>
<comment type="catalytic activity">
    <reaction evidence="3 4">
        <text>an acyl phosphate + H2O = a carboxylate + phosphate + H(+)</text>
        <dbReference type="Rhea" id="RHEA:14965"/>
        <dbReference type="ChEBI" id="CHEBI:15377"/>
        <dbReference type="ChEBI" id="CHEBI:15378"/>
        <dbReference type="ChEBI" id="CHEBI:29067"/>
        <dbReference type="ChEBI" id="CHEBI:43474"/>
        <dbReference type="ChEBI" id="CHEBI:59918"/>
        <dbReference type="EC" id="3.6.1.7"/>
    </reaction>
</comment>
<dbReference type="InterPro" id="IPR020456">
    <property type="entry name" value="Acylphosphatase"/>
</dbReference>
<evidence type="ECO:0000256" key="5">
    <source>
        <dbReference type="RuleBase" id="RU004168"/>
    </source>
</evidence>
<feature type="active site" evidence="4">
    <location>
        <position position="19"/>
    </location>
</feature>
<feature type="active site" evidence="4">
    <location>
        <position position="37"/>
    </location>
</feature>
<dbReference type="SUPFAM" id="SSF54975">
    <property type="entry name" value="Acylphosphatase/BLUF domain-like"/>
    <property type="match status" value="1"/>
</dbReference>
<evidence type="ECO:0000313" key="8">
    <source>
        <dbReference type="Proteomes" id="UP000251889"/>
    </source>
</evidence>
<proteinExistence type="inferred from homology"/>
<dbReference type="GO" id="GO:0003998">
    <property type="term" value="F:acylphosphatase activity"/>
    <property type="evidence" value="ECO:0007669"/>
    <property type="project" value="UniProtKB-EC"/>
</dbReference>
<dbReference type="PROSITE" id="PS00151">
    <property type="entry name" value="ACYLPHOSPHATASE_2"/>
    <property type="match status" value="1"/>
</dbReference>
<dbReference type="PANTHER" id="PTHR47268">
    <property type="entry name" value="ACYLPHOSPHATASE"/>
    <property type="match status" value="1"/>
</dbReference>
<evidence type="ECO:0000259" key="6">
    <source>
        <dbReference type="PROSITE" id="PS51160"/>
    </source>
</evidence>
<dbReference type="Proteomes" id="UP000251889">
    <property type="component" value="Unassembled WGS sequence"/>
</dbReference>
<reference evidence="7 8" key="1">
    <citation type="submission" date="2018-06" db="EMBL/GenBank/DDBJ databases">
        <title>Chryseolinea flavus sp. nov., a member of the phylum Bacteroidetes isolated from soil.</title>
        <authorList>
            <person name="Li Y."/>
            <person name="Wang J."/>
        </authorList>
    </citation>
    <scope>NUCLEOTIDE SEQUENCE [LARGE SCALE GENOMIC DNA]</scope>
    <source>
        <strain evidence="7 8">SDU1-6</strain>
    </source>
</reference>
<dbReference type="InterPro" id="IPR017968">
    <property type="entry name" value="Acylphosphatase_CS"/>
</dbReference>
<evidence type="ECO:0000313" key="7">
    <source>
        <dbReference type="EMBL" id="RAW02706.1"/>
    </source>
</evidence>
<evidence type="ECO:0000256" key="4">
    <source>
        <dbReference type="PROSITE-ProRule" id="PRU00520"/>
    </source>
</evidence>
<sequence length="90" mass="10077">MQKHLIIKVSGKVQGVFYRASTKEIADQLALTGFVRNEDDGSVYIEVEGDDAVLQQFVSWCKQGPRMANVNAVDIIEASLTGFKNFEVRR</sequence>
<dbReference type="Pfam" id="PF00708">
    <property type="entry name" value="Acylphosphatase"/>
    <property type="match status" value="1"/>
</dbReference>
<keyword evidence="4" id="KW-0378">Hydrolase</keyword>
<dbReference type="PANTHER" id="PTHR47268:SF4">
    <property type="entry name" value="ACYLPHOSPHATASE"/>
    <property type="match status" value="1"/>
</dbReference>
<dbReference type="AlphaFoldDB" id="A0A364Y6H8"/>
<feature type="domain" description="Acylphosphatase-like" evidence="6">
    <location>
        <begin position="4"/>
        <end position="90"/>
    </location>
</feature>
<comment type="caution">
    <text evidence="7">The sequence shown here is derived from an EMBL/GenBank/DDBJ whole genome shotgun (WGS) entry which is preliminary data.</text>
</comment>
<dbReference type="InterPro" id="IPR036046">
    <property type="entry name" value="Acylphosphatase-like_dom_sf"/>
</dbReference>
<dbReference type="Gene3D" id="3.30.70.100">
    <property type="match status" value="1"/>
</dbReference>
<organism evidence="7 8">
    <name type="scientific">Pseudochryseolinea flava</name>
    <dbReference type="NCBI Taxonomy" id="2059302"/>
    <lineage>
        <taxon>Bacteria</taxon>
        <taxon>Pseudomonadati</taxon>
        <taxon>Bacteroidota</taxon>
        <taxon>Cytophagia</taxon>
        <taxon>Cytophagales</taxon>
        <taxon>Fulvivirgaceae</taxon>
        <taxon>Pseudochryseolinea</taxon>
    </lineage>
</organism>
<protein>
    <recommendedName>
        <fullName evidence="2 4">acylphosphatase</fullName>
        <ecNumber evidence="2 4">3.6.1.7</ecNumber>
    </recommendedName>
</protein>
<dbReference type="EMBL" id="QMFY01000001">
    <property type="protein sequence ID" value="RAW02706.1"/>
    <property type="molecule type" value="Genomic_DNA"/>
</dbReference>
<evidence type="ECO:0000256" key="2">
    <source>
        <dbReference type="ARBA" id="ARBA00012150"/>
    </source>
</evidence>
<evidence type="ECO:0000256" key="1">
    <source>
        <dbReference type="ARBA" id="ARBA00005614"/>
    </source>
</evidence>
<gene>
    <name evidence="7" type="ORF">DQQ10_00940</name>
</gene>
<comment type="similarity">
    <text evidence="1 5">Belongs to the acylphosphatase family.</text>
</comment>
<dbReference type="InterPro" id="IPR001792">
    <property type="entry name" value="Acylphosphatase-like_dom"/>
</dbReference>
<dbReference type="EC" id="3.6.1.7" evidence="2 4"/>
<accession>A0A364Y6H8</accession>
<dbReference type="PROSITE" id="PS51160">
    <property type="entry name" value="ACYLPHOSPHATASE_3"/>
    <property type="match status" value="1"/>
</dbReference>